<evidence type="ECO:0000313" key="5">
    <source>
        <dbReference type="EMBL" id="MBQ0934038.1"/>
    </source>
</evidence>
<organism evidence="5 6">
    <name type="scientific">Ideonella paludis</name>
    <dbReference type="NCBI Taxonomy" id="1233411"/>
    <lineage>
        <taxon>Bacteria</taxon>
        <taxon>Pseudomonadati</taxon>
        <taxon>Pseudomonadota</taxon>
        <taxon>Betaproteobacteria</taxon>
        <taxon>Burkholderiales</taxon>
        <taxon>Sphaerotilaceae</taxon>
        <taxon>Ideonella</taxon>
    </lineage>
</organism>
<dbReference type="NCBIfam" id="TIGR02532">
    <property type="entry name" value="IV_pilin_GFxxxE"/>
    <property type="match status" value="1"/>
</dbReference>
<sequence length="150" mass="15583">MKRIQQGFTLIELMIVVAIVGILAAVALPAYQDYTKRARVTEGLSLAGGAKTAIAEYYSANNKMPSTNSDAGLAADDAIKGNSVSKVTVTKDSDTKGVITITFNDKVAAAGANTLKLVATPTSGAGISWSCQNDKLDVKIVPTECRNSGS</sequence>
<dbReference type="PANTHER" id="PTHR30093:SF34">
    <property type="entry name" value="PREPILIN PEPTIDASE-DEPENDENT PROTEIN D"/>
    <property type="match status" value="1"/>
</dbReference>
<keyword evidence="2" id="KW-0488">Methylation</keyword>
<keyword evidence="4" id="KW-0812">Transmembrane</keyword>
<accession>A0ABS5DSB7</accession>
<evidence type="ECO:0000256" key="3">
    <source>
        <dbReference type="RuleBase" id="RU000389"/>
    </source>
</evidence>
<gene>
    <name evidence="5" type="ORF">KAK11_01775</name>
</gene>
<evidence type="ECO:0000256" key="2">
    <source>
        <dbReference type="ARBA" id="ARBA00022481"/>
    </source>
</evidence>
<dbReference type="PANTHER" id="PTHR30093">
    <property type="entry name" value="GENERAL SECRETION PATHWAY PROTEIN G"/>
    <property type="match status" value="1"/>
</dbReference>
<dbReference type="SUPFAM" id="SSF54523">
    <property type="entry name" value="Pili subunits"/>
    <property type="match status" value="1"/>
</dbReference>
<comment type="caution">
    <text evidence="5">The sequence shown here is derived from an EMBL/GenBank/DDBJ whole genome shotgun (WGS) entry which is preliminary data.</text>
</comment>
<reference evidence="5 6" key="1">
    <citation type="submission" date="2021-04" db="EMBL/GenBank/DDBJ databases">
        <title>The genome sequence of type strain Ideonella paludis KCTC 32238.</title>
        <authorList>
            <person name="Liu Y."/>
        </authorList>
    </citation>
    <scope>NUCLEOTIDE SEQUENCE [LARGE SCALE GENOMIC DNA]</scope>
    <source>
        <strain evidence="5 6">KCTC 32238</strain>
    </source>
</reference>
<name>A0ABS5DSB7_9BURK</name>
<dbReference type="EMBL" id="JAGQDG010000001">
    <property type="protein sequence ID" value="MBQ0934038.1"/>
    <property type="molecule type" value="Genomic_DNA"/>
</dbReference>
<dbReference type="Gene3D" id="3.30.700.10">
    <property type="entry name" value="Glycoprotein, Type 4 Pilin"/>
    <property type="match status" value="1"/>
</dbReference>
<keyword evidence="4" id="KW-1133">Transmembrane helix</keyword>
<feature type="transmembrane region" description="Helical" evidence="4">
    <location>
        <begin position="7"/>
        <end position="31"/>
    </location>
</feature>
<keyword evidence="6" id="KW-1185">Reference proteome</keyword>
<keyword evidence="4" id="KW-0472">Membrane</keyword>
<dbReference type="InterPro" id="IPR045584">
    <property type="entry name" value="Pilin-like"/>
</dbReference>
<dbReference type="PROSITE" id="PS00409">
    <property type="entry name" value="PROKAR_NTER_METHYL"/>
    <property type="match status" value="1"/>
</dbReference>
<dbReference type="Pfam" id="PF07963">
    <property type="entry name" value="N_methyl"/>
    <property type="match status" value="1"/>
</dbReference>
<proteinExistence type="inferred from homology"/>
<dbReference type="RefSeq" id="WP_210805535.1">
    <property type="nucleotide sequence ID" value="NZ_JAGQDG010000001.1"/>
</dbReference>
<dbReference type="InterPro" id="IPR001082">
    <property type="entry name" value="Pilin"/>
</dbReference>
<protein>
    <submittedName>
        <fullName evidence="5">Pilin</fullName>
    </submittedName>
</protein>
<comment type="similarity">
    <text evidence="1 3">Belongs to the N-Me-Phe pilin family.</text>
</comment>
<evidence type="ECO:0000256" key="4">
    <source>
        <dbReference type="SAM" id="Phobius"/>
    </source>
</evidence>
<keyword evidence="3" id="KW-0281">Fimbrium</keyword>
<dbReference type="InterPro" id="IPR012902">
    <property type="entry name" value="N_methyl_site"/>
</dbReference>
<evidence type="ECO:0000256" key="1">
    <source>
        <dbReference type="ARBA" id="ARBA00005233"/>
    </source>
</evidence>
<dbReference type="Pfam" id="PF00114">
    <property type="entry name" value="Pilin"/>
    <property type="match status" value="1"/>
</dbReference>
<evidence type="ECO:0000313" key="6">
    <source>
        <dbReference type="Proteomes" id="UP000672097"/>
    </source>
</evidence>
<dbReference type="Proteomes" id="UP000672097">
    <property type="component" value="Unassembled WGS sequence"/>
</dbReference>